<dbReference type="Proteomes" id="UP000198287">
    <property type="component" value="Unassembled WGS sequence"/>
</dbReference>
<evidence type="ECO:0000313" key="9">
    <source>
        <dbReference type="Proteomes" id="UP000198287"/>
    </source>
</evidence>
<dbReference type="GO" id="GO:0005737">
    <property type="term" value="C:cytoplasm"/>
    <property type="evidence" value="ECO:0007669"/>
    <property type="project" value="UniProtKB-SubCell"/>
</dbReference>
<feature type="region of interest" description="Disordered" evidence="7">
    <location>
        <begin position="1"/>
        <end position="30"/>
    </location>
</feature>
<accession>A0A226E3A2</accession>
<comment type="function">
    <text evidence="4">Non-catalytic component of the proteasome, a multicatalytic proteinase complex which is characterized by its ability to cleave peptides with Arg, Phe, Tyr, Leu, and Glu adjacent to the leaving group at neutral or slightly basic pH. The proteasome has an ATP-dependent proteolytic activity.</text>
</comment>
<dbReference type="SUPFAM" id="SSF56235">
    <property type="entry name" value="N-terminal nucleophile aminohydrolases (Ntn hydrolases)"/>
    <property type="match status" value="1"/>
</dbReference>
<dbReference type="GO" id="GO:0005634">
    <property type="term" value="C:nucleus"/>
    <property type="evidence" value="ECO:0007669"/>
    <property type="project" value="UniProtKB-SubCell"/>
</dbReference>
<keyword evidence="9" id="KW-1185">Reference proteome</keyword>
<evidence type="ECO:0000256" key="5">
    <source>
        <dbReference type="ARBA" id="ARBA00026071"/>
    </source>
</evidence>
<protein>
    <recommendedName>
        <fullName evidence="6">Proteasome subunit beta</fullName>
    </recommendedName>
</protein>
<dbReference type="CDD" id="cd03760">
    <property type="entry name" value="proteasome_beta_type_4"/>
    <property type="match status" value="1"/>
</dbReference>
<dbReference type="AlphaFoldDB" id="A0A226E3A2"/>
<comment type="subcellular location">
    <subcellularLocation>
        <location evidence="6">Cytoplasm</location>
    </subcellularLocation>
    <subcellularLocation>
        <location evidence="6">Nucleus</location>
    </subcellularLocation>
</comment>
<dbReference type="InterPro" id="IPR016050">
    <property type="entry name" value="Proteasome_bsu_CS"/>
</dbReference>
<dbReference type="PANTHER" id="PTHR32194:SF6">
    <property type="entry name" value="PROTEASOME SUBUNIT BETA"/>
    <property type="match status" value="1"/>
</dbReference>
<keyword evidence="1 6" id="KW-0963">Cytoplasm</keyword>
<keyword evidence="3 6" id="KW-0539">Nucleus</keyword>
<dbReference type="OrthoDB" id="7854943at2759"/>
<dbReference type="PROSITE" id="PS00854">
    <property type="entry name" value="PROTEASOME_BETA_1"/>
    <property type="match status" value="1"/>
</dbReference>
<dbReference type="InterPro" id="IPR001353">
    <property type="entry name" value="Proteasome_sua/b"/>
</dbReference>
<dbReference type="Gene3D" id="3.60.20.10">
    <property type="entry name" value="Glutamine Phosphoribosylpyrophosphate, subunit 1, domain 1"/>
    <property type="match status" value="1"/>
</dbReference>
<sequence length="251" mass="27954">MNSEGGVRSFDSFATSLPKGERRNPITHTQAPVTTGTSIIAFEYDGGILMAADMLGSYGSLARYRSVPRLLKVNDKTVIGCMGDYADFQYLQAIIEQMEVDEACKDDGFQTTARSLHSWLTRVLYNKRCKFDPLWTTFVVAGLDQDKPFLGFVDKLGTAYTDPIITTGYASMLATPLIRKAVEDKLKDKNEKLTLAEARKVIEDSLTLMYYRDARASNKYQIAIIPSNGEASIIEEPKTLLGDWSVAHLIK</sequence>
<evidence type="ECO:0000256" key="6">
    <source>
        <dbReference type="PIRNR" id="PIRNR001213"/>
    </source>
</evidence>
<dbReference type="PANTHER" id="PTHR32194">
    <property type="entry name" value="METALLOPROTEASE TLDD"/>
    <property type="match status" value="1"/>
</dbReference>
<dbReference type="InterPro" id="IPR016295">
    <property type="entry name" value="Proteasome_beta4"/>
</dbReference>
<reference evidence="8 9" key="1">
    <citation type="submission" date="2015-12" db="EMBL/GenBank/DDBJ databases">
        <title>The genome of Folsomia candida.</title>
        <authorList>
            <person name="Faddeeva A."/>
            <person name="Derks M.F."/>
            <person name="Anvar Y."/>
            <person name="Smit S."/>
            <person name="Van Straalen N."/>
            <person name="Roelofs D."/>
        </authorList>
    </citation>
    <scope>NUCLEOTIDE SEQUENCE [LARGE SCALE GENOMIC DNA]</scope>
    <source>
        <strain evidence="8 9">VU population</strain>
        <tissue evidence="8">Whole body</tissue>
    </source>
</reference>
<dbReference type="PIRSF" id="PIRSF001213">
    <property type="entry name" value="Psome_endopept_beta"/>
    <property type="match status" value="1"/>
</dbReference>
<dbReference type="STRING" id="158441.A0A226E3A2"/>
<evidence type="ECO:0000256" key="3">
    <source>
        <dbReference type="ARBA" id="ARBA00023242"/>
    </source>
</evidence>
<proteinExistence type="inferred from homology"/>
<dbReference type="GO" id="GO:0051603">
    <property type="term" value="P:proteolysis involved in protein catabolic process"/>
    <property type="evidence" value="ECO:0007669"/>
    <property type="project" value="InterPro"/>
</dbReference>
<dbReference type="GO" id="GO:0019774">
    <property type="term" value="C:proteasome core complex, beta-subunit complex"/>
    <property type="evidence" value="ECO:0007669"/>
    <property type="project" value="UniProtKB-UniRule"/>
</dbReference>
<comment type="similarity">
    <text evidence="6">Belongs to the peptidase T1B family.</text>
</comment>
<dbReference type="EMBL" id="LNIX01000007">
    <property type="protein sequence ID" value="OXA51447.1"/>
    <property type="molecule type" value="Genomic_DNA"/>
</dbReference>
<dbReference type="PROSITE" id="PS51476">
    <property type="entry name" value="PROTEASOME_BETA_2"/>
    <property type="match status" value="1"/>
</dbReference>
<dbReference type="OMA" id="QPIMRRY"/>
<comment type="caution">
    <text evidence="8">The sequence shown here is derived from an EMBL/GenBank/DDBJ whole genome shotgun (WGS) entry which is preliminary data.</text>
</comment>
<comment type="subunit">
    <text evidence="5">The 26S proteasome consists of a 20S proteasome core and two 19S regulatory subunits. The 20S proteasome core is composed of 28 subunits that are arranged in four stacked rings, resulting in a barrel-shaped structure. The two end rings are each formed by seven alpha subunits, and the two central rings are each formed by seven beta subunits. The catalytic chamber with the active sites is on the inside of the barrel.</text>
</comment>
<evidence type="ECO:0000256" key="1">
    <source>
        <dbReference type="ARBA" id="ARBA00022490"/>
    </source>
</evidence>
<name>A0A226E3A2_FOLCA</name>
<dbReference type="InterPro" id="IPR029055">
    <property type="entry name" value="Ntn_hydrolases_N"/>
</dbReference>
<dbReference type="Pfam" id="PF00227">
    <property type="entry name" value="Proteasome"/>
    <property type="match status" value="1"/>
</dbReference>
<keyword evidence="2 6" id="KW-0647">Proteasome</keyword>
<organism evidence="8 9">
    <name type="scientific">Folsomia candida</name>
    <name type="common">Springtail</name>
    <dbReference type="NCBI Taxonomy" id="158441"/>
    <lineage>
        <taxon>Eukaryota</taxon>
        <taxon>Metazoa</taxon>
        <taxon>Ecdysozoa</taxon>
        <taxon>Arthropoda</taxon>
        <taxon>Hexapoda</taxon>
        <taxon>Collembola</taxon>
        <taxon>Entomobryomorpha</taxon>
        <taxon>Isotomoidea</taxon>
        <taxon>Isotomidae</taxon>
        <taxon>Proisotominae</taxon>
        <taxon>Folsomia</taxon>
    </lineage>
</organism>
<gene>
    <name evidence="8" type="ORF">Fcan01_13874</name>
</gene>
<evidence type="ECO:0000256" key="4">
    <source>
        <dbReference type="ARBA" id="ARBA00024953"/>
    </source>
</evidence>
<evidence type="ECO:0000256" key="2">
    <source>
        <dbReference type="ARBA" id="ARBA00022942"/>
    </source>
</evidence>
<dbReference type="InterPro" id="IPR023333">
    <property type="entry name" value="Proteasome_suB-type"/>
</dbReference>
<evidence type="ECO:0000256" key="7">
    <source>
        <dbReference type="SAM" id="MobiDB-lite"/>
    </source>
</evidence>
<evidence type="ECO:0000313" key="8">
    <source>
        <dbReference type="EMBL" id="OXA51447.1"/>
    </source>
</evidence>